<dbReference type="GO" id="GO:0033644">
    <property type="term" value="C:host cell membrane"/>
    <property type="evidence" value="ECO:0007669"/>
    <property type="project" value="UniProtKB-SubCell"/>
</dbReference>
<evidence type="ECO:0000313" key="25">
    <source>
        <dbReference type="EMBL" id="AKL83120.1"/>
    </source>
</evidence>
<evidence type="ECO:0000256" key="7">
    <source>
        <dbReference type="ARBA" id="ARBA00022484"/>
    </source>
</evidence>
<dbReference type="Pfam" id="PF00680">
    <property type="entry name" value="RdRP_1"/>
    <property type="match status" value="1"/>
</dbReference>
<keyword evidence="15" id="KW-0067">ATP-binding</keyword>
<dbReference type="InterPro" id="IPR043502">
    <property type="entry name" value="DNA/RNA_pol_sf"/>
</dbReference>
<organism evidence="25 26">
    <name type="scientific">Bean rugose mosaic virus</name>
    <dbReference type="NCBI Taxonomy" id="128790"/>
    <lineage>
        <taxon>Viruses</taxon>
        <taxon>Riboviria</taxon>
        <taxon>Orthornavirae</taxon>
        <taxon>Pisuviricota</taxon>
        <taxon>Pisoniviricetes</taxon>
        <taxon>Picornavirales</taxon>
        <taxon>Secoviridae</taxon>
        <taxon>Comovirinae</taxon>
        <taxon>Comovirus</taxon>
        <taxon>Comovirus rugomusivum</taxon>
    </lineage>
</organism>
<evidence type="ECO:0000256" key="2">
    <source>
        <dbReference type="ARBA" id="ARBA00003602"/>
    </source>
</evidence>
<dbReference type="GO" id="GO:0004197">
    <property type="term" value="F:cysteine-type endopeptidase activity"/>
    <property type="evidence" value="ECO:0007669"/>
    <property type="project" value="InterPro"/>
</dbReference>
<evidence type="ECO:0000256" key="14">
    <source>
        <dbReference type="ARBA" id="ARBA00022807"/>
    </source>
</evidence>
<dbReference type="InterPro" id="IPR043504">
    <property type="entry name" value="Peptidase_S1_PA_chymotrypsin"/>
</dbReference>
<sequence>MLFHKDMQLCELVSHVETHKVSVLLECYCATFKETDGVMVCSLKKNHSKFVYLGYLAFIVEMSKLVEEDWEVEDDYLVLELYAQFLTSMVSHSKGLVKLRAYIRAAILEQVGFTLEFDPYMKDMATHDTAEAQGLCQIALNIARWVPTQVRKCVDFGADCIIDAFKKHFDKILVQYCAEAYTVCSWITNVWEMIKNWIKEAMQSVDWFLSGCQELLTWGMCIIASSCALGLLEKIMITLGLISESFDLVGIFVRSAIVGAFIVTSRTTGAFKTPELVTMAATAVGVVAQAMTSVFSMKGKDDTTAEPQAGVVEMLESLATNLTKCTDNALLSVGKSASAFNQICTAATTIKGLAGKVIGAISNFVRNYLGLSSSMLSDAGVVFSQDVDGWLKQISWQQDQFLLKAYVSQDELLALRALICKGEQLRSMLIKGDTRVSPAVSMLITRGCDELSKLMRDAAMHSVSQIRKIPFVVYAQGESRVGKTLVINKLTDDIVEFLGLDEHSVYSRNAADQYWSGYKRHPIVVMDDFGAVTTEPSAEAQFIPLISSAPHPLNMAALEEKGMHFDSQLVMCSSNFLDCSPESKVRDEMAFRNRRNVLIKVRLDANVPYSEDDFTQNQVYEILEWFHDHYIVKETFTKYVDLLAYVTTEWERHTKEQEANLGKMRAGKNTPDVFTSFQDLVRLATVLSQSSKFMGERMRQTDNRVHFLRCVDGKENVHHLWVEPNGEISITQGVLDNFDDELQTERDAGKMLTKIYQYLKYHQGTNMVARAHLDSLVDNTAYDESFKFTGTIGSPAFFAQIKHSIDGLPQWQRAVLCSLGLYMQRTSKKSWYHTLRDTVKQGIETMYKEDIANWPTPLKVIVGITLATMVGTSFWKIFSLLRDSGTGTQFIGNAALAFSGKGSVEQVEAQSWQPNRQNFTQGKYKNMPITRRKWAQAQMSLDQSVMSIMSHCKASLKFGDQVHQIMLLPGRRFFAYRHLAEVLTQPMMVRIETDKGSYNHAYDPKCFQFFDESELALYTNGTLEDIPHSSNKLICWDPEKELPAGSFRAELLSCKYDVHTRTFLPEWAEIDATLHKEPVDIMSGTYINKQAICLKYKAATVPLDCGSLVIATINKQKKIVGIHVAGDGKNGYATLIQWVPEVVQAQSAEKYFNFFPEVINATEGVSQVGMLEKGVILPLPKKTNLVETPEEWHLDTPCDKVPSVLTVKDPRLQNTEHANYDPYISGIQKYAVPMEPLDQELLEEVGQDIVEQWFDCTEEGETFEEVDLSVAINGIEDLEYMERIPFATSEGFPHVLSRTAGEKGKKRFVQGDGETFELVPGTSVQIAYDEMIKTLEMGPPTLVGIECPKDEKLPLRKVFTKPKTRCFTILPMEYNLIVRQKFLTFVRFIMRNRSKLPCQVGINPYSNEWTDLAHRLREKGNNILCCDYSSFDGLLTKQVMQVMAAMINKLCGGGPKLCRERENLLLACCSRYAICRGSVWKVECGIPSGFPLTVICNSIFNEMLIRYSYKSLMRSSKAPSIFTGNFEKLITLVTYGDDNLISVSDQVKGFFNGEKLKHFLAEKSIIITDGKDKTLPFLFFRELEDCDFLKRGFKKLSSVNWVAPIEKESLWSQLHYVNAGSLEMNRAYLVNLNNVLVELYLHSKDEAQDLRRKALHRVSHLRHTEVLNVSQIELFHTCQRDMNRPFSMDAVDDLMNVDLISCGKGISVESVVEISDKAIFRDLSSYSRADVNKETEFCVLVNTFYPNQLLEPHEMQIRFDVGEGRGGLPTTNWLESSVKNRNSTINKRLRQAVNEKKRLVFMSRGGCYVSIIVAVLFCAKNGWIKREHSNVFLSKCMKDLKKYKFLFDECEFAFLK</sequence>
<keyword evidence="10" id="KW-0812">Transmembrane</keyword>
<evidence type="ECO:0000256" key="6">
    <source>
        <dbReference type="ARBA" id="ARBA00020936"/>
    </source>
</evidence>
<evidence type="ECO:0000256" key="3">
    <source>
        <dbReference type="ARBA" id="ARBA00003682"/>
    </source>
</evidence>
<comment type="function">
    <text evidence="21">Down-regulates the RNA1 polyprotein processing and enhances trans-cleavage of RNA2 polyproteins. The protease cofactor and the putative helicase seem to target the replication complexes to ER membranes. Their physical association causes the membrane rearrangement of host ER that may result in formation of the small membranous vesicles that are the site of viral RNA synthesis.</text>
</comment>
<keyword evidence="9" id="KW-0808">Transferase</keyword>
<dbReference type="GO" id="GO:0044220">
    <property type="term" value="C:host cell perinuclear region of cytoplasm"/>
    <property type="evidence" value="ECO:0007669"/>
    <property type="project" value="UniProtKB-SubCell"/>
</dbReference>
<comment type="function">
    <text evidence="3">Replicates the viral genome.</text>
</comment>
<evidence type="ECO:0000256" key="13">
    <source>
        <dbReference type="ARBA" id="ARBA00022801"/>
    </source>
</evidence>
<keyword evidence="8" id="KW-0645">Protease</keyword>
<dbReference type="PROSITE" id="PS50507">
    <property type="entry name" value="RDRP_SSRNA_POS"/>
    <property type="match status" value="1"/>
</dbReference>
<evidence type="ECO:0000259" key="22">
    <source>
        <dbReference type="PROSITE" id="PS50507"/>
    </source>
</evidence>
<comment type="function">
    <text evidence="2">Thiol protease that cleaves the RNA1 and RNA2 polyproteins.</text>
</comment>
<dbReference type="Pfam" id="PF00910">
    <property type="entry name" value="RNA_helicase"/>
    <property type="match status" value="1"/>
</dbReference>
<evidence type="ECO:0000256" key="17">
    <source>
        <dbReference type="ARBA" id="ARBA00022989"/>
    </source>
</evidence>
<keyword evidence="7" id="KW-0696">RNA-directed RNA polymerase</keyword>
<evidence type="ECO:0000256" key="18">
    <source>
        <dbReference type="ARBA" id="ARBA00023184"/>
    </source>
</evidence>
<dbReference type="Gene3D" id="2.40.10.10">
    <property type="entry name" value="Trypsin-like serine proteases"/>
    <property type="match status" value="1"/>
</dbReference>
<dbReference type="InterPro" id="IPR001205">
    <property type="entry name" value="RNA-dir_pol_C"/>
</dbReference>
<keyword evidence="11" id="KW-0548">Nucleotidyltransferase</keyword>
<keyword evidence="26" id="KW-1185">Reference proteome</keyword>
<evidence type="ECO:0000259" key="24">
    <source>
        <dbReference type="PROSITE" id="PS51874"/>
    </source>
</evidence>
<dbReference type="EMBL" id="KP404602">
    <property type="protein sequence ID" value="AKL83120.1"/>
    <property type="molecule type" value="Genomic_RNA"/>
</dbReference>
<dbReference type="KEGG" id="vg:26121842"/>
<dbReference type="SUPFAM" id="SSF56672">
    <property type="entry name" value="DNA/RNA polymerases"/>
    <property type="match status" value="1"/>
</dbReference>
<dbReference type="GO" id="GO:0006351">
    <property type="term" value="P:DNA-templated transcription"/>
    <property type="evidence" value="ECO:0007669"/>
    <property type="project" value="InterPro"/>
</dbReference>
<name>A0A0N7CDF0_9SECO</name>
<feature type="domain" description="SF3 helicase" evidence="23">
    <location>
        <begin position="451"/>
        <end position="616"/>
    </location>
</feature>
<evidence type="ECO:0000256" key="20">
    <source>
        <dbReference type="ARBA" id="ARBA00032135"/>
    </source>
</evidence>
<dbReference type="GO" id="GO:0039694">
    <property type="term" value="P:viral RNA genome replication"/>
    <property type="evidence" value="ECO:0007669"/>
    <property type="project" value="InterPro"/>
</dbReference>
<evidence type="ECO:0000256" key="15">
    <source>
        <dbReference type="ARBA" id="ARBA00022840"/>
    </source>
</evidence>
<evidence type="ECO:0000256" key="5">
    <source>
        <dbReference type="ARBA" id="ARBA00004379"/>
    </source>
</evidence>
<feature type="domain" description="Peptidase C3" evidence="24">
    <location>
        <begin position="938"/>
        <end position="1143"/>
    </location>
</feature>
<dbReference type="InterPro" id="IPR004004">
    <property type="entry name" value="Helic/Pol/Pept_Calicivir-typ"/>
</dbReference>
<evidence type="ECO:0000256" key="10">
    <source>
        <dbReference type="ARBA" id="ARBA00022692"/>
    </source>
</evidence>
<keyword evidence="16" id="KW-0693">Viral RNA replication</keyword>
<dbReference type="SUPFAM" id="SSF50494">
    <property type="entry name" value="Trypsin-like serine proteases"/>
    <property type="match status" value="1"/>
</dbReference>
<dbReference type="GO" id="GO:0006508">
    <property type="term" value="P:proteolysis"/>
    <property type="evidence" value="ECO:0007669"/>
    <property type="project" value="UniProtKB-KW"/>
</dbReference>
<feature type="domain" description="RdRp catalytic" evidence="22">
    <location>
        <begin position="1421"/>
        <end position="1551"/>
    </location>
</feature>
<protein>
    <recommendedName>
        <fullName evidence="6">RNA1 polyprotein</fullName>
    </recommendedName>
    <alternativeName>
        <fullName evidence="20">Genome polyprotein B</fullName>
    </alternativeName>
    <alternativeName>
        <fullName evidence="19">P1</fullName>
    </alternativeName>
</protein>
<dbReference type="RefSeq" id="YP_009175074.1">
    <property type="nucleotide sequence ID" value="NC_028139.1"/>
</dbReference>
<evidence type="ECO:0000259" key="23">
    <source>
        <dbReference type="PROSITE" id="PS51218"/>
    </source>
</evidence>
<evidence type="ECO:0000256" key="1">
    <source>
        <dbReference type="ARBA" id="ARBA00002583"/>
    </source>
</evidence>
<dbReference type="InterPro" id="IPR007094">
    <property type="entry name" value="RNA-dir_pol_PSvirus"/>
</dbReference>
<evidence type="ECO:0000313" key="26">
    <source>
        <dbReference type="Proteomes" id="UP000203952"/>
    </source>
</evidence>
<dbReference type="GO" id="GO:0044165">
    <property type="term" value="C:host cell endoplasmic reticulum"/>
    <property type="evidence" value="ECO:0007669"/>
    <property type="project" value="UniProtKB-SubCell"/>
</dbReference>
<evidence type="ECO:0000256" key="19">
    <source>
        <dbReference type="ARBA" id="ARBA00031919"/>
    </source>
</evidence>
<accession>A0A0N7CDF0</accession>
<dbReference type="GO" id="GO:0005524">
    <property type="term" value="F:ATP binding"/>
    <property type="evidence" value="ECO:0007669"/>
    <property type="project" value="UniProtKB-KW"/>
</dbReference>
<keyword evidence="14" id="KW-0788">Thiol protease</keyword>
<keyword evidence="13" id="KW-0378">Hydrolase</keyword>
<keyword evidence="17" id="KW-1133">Transmembrane helix</keyword>
<dbReference type="PROSITE" id="PS51218">
    <property type="entry name" value="SF3_HELICASE_2"/>
    <property type="match status" value="1"/>
</dbReference>
<evidence type="ECO:0000256" key="21">
    <source>
        <dbReference type="ARBA" id="ARBA00045667"/>
    </source>
</evidence>
<dbReference type="GeneID" id="26121842"/>
<dbReference type="GO" id="GO:0003724">
    <property type="term" value="F:RNA helicase activity"/>
    <property type="evidence" value="ECO:0007669"/>
    <property type="project" value="InterPro"/>
</dbReference>
<dbReference type="GO" id="GO:0003723">
    <property type="term" value="F:RNA binding"/>
    <property type="evidence" value="ECO:0007669"/>
    <property type="project" value="InterPro"/>
</dbReference>
<evidence type="ECO:0000256" key="4">
    <source>
        <dbReference type="ARBA" id="ARBA00004354"/>
    </source>
</evidence>
<dbReference type="Gene3D" id="3.30.70.270">
    <property type="match status" value="1"/>
</dbReference>
<dbReference type="InterPro" id="IPR043128">
    <property type="entry name" value="Rev_trsase/Diguanyl_cyclase"/>
</dbReference>
<evidence type="ECO:0000256" key="12">
    <source>
        <dbReference type="ARBA" id="ARBA00022741"/>
    </source>
</evidence>
<dbReference type="InterPro" id="IPR009003">
    <property type="entry name" value="Peptidase_S1_PA"/>
</dbReference>
<evidence type="ECO:0000256" key="9">
    <source>
        <dbReference type="ARBA" id="ARBA00022679"/>
    </source>
</evidence>
<keyword evidence="18" id="KW-1038">Host endoplasmic reticulum</keyword>
<keyword evidence="17" id="KW-0472">Membrane</keyword>
<dbReference type="PRINTS" id="PR00918">
    <property type="entry name" value="CALICVIRUSNS"/>
</dbReference>
<dbReference type="InterPro" id="IPR000605">
    <property type="entry name" value="Helicase_SF3_ssDNA/RNA_vir"/>
</dbReference>
<dbReference type="PROSITE" id="PS51874">
    <property type="entry name" value="PCV_3C_PRO"/>
    <property type="match status" value="1"/>
</dbReference>
<proteinExistence type="predicted"/>
<dbReference type="GO" id="GO:0003968">
    <property type="term" value="F:RNA-directed RNA polymerase activity"/>
    <property type="evidence" value="ECO:0007669"/>
    <property type="project" value="UniProtKB-KW"/>
</dbReference>
<comment type="function">
    <text evidence="1">Plays a role in RNA replication. It is covalently linked to the 5'terminus of both viral single-stranded RNA1 and RNA2 molecules.</text>
</comment>
<evidence type="ECO:0000256" key="16">
    <source>
        <dbReference type="ARBA" id="ARBA00022953"/>
    </source>
</evidence>
<keyword evidence="12" id="KW-0547">Nucleotide-binding</keyword>
<evidence type="ECO:0000256" key="11">
    <source>
        <dbReference type="ARBA" id="ARBA00022695"/>
    </source>
</evidence>
<dbReference type="InterPro" id="IPR044067">
    <property type="entry name" value="PCV_3C_PRO"/>
</dbReference>
<reference evidence="25 26" key="1">
    <citation type="journal article" date="2016" name="Arch. Virol.">
        <title>Complete genome sequence of bean rugose mosaic virus, genus Comovirus.</title>
        <authorList>
            <person name="Picoli M.H."/>
            <person name="Garcia A."/>
            <person name="Barboza A.A."/>
            <person name="de Souto E.R."/>
            <person name="Almeida A.M."/>
        </authorList>
    </citation>
    <scope>NUCLEOTIDE SEQUENCE [LARGE SCALE GENOMIC DNA]</scope>
    <source>
        <strain evidence="25">Parana</strain>
    </source>
</reference>
<evidence type="ECO:0000256" key="8">
    <source>
        <dbReference type="ARBA" id="ARBA00022670"/>
    </source>
</evidence>
<comment type="subcellular location">
    <subcellularLocation>
        <location evidence="4">Host endoplasmic reticulum</location>
    </subcellularLocation>
    <subcellularLocation>
        <location evidence="5">Host membrane</location>
        <topology evidence="5">Single-pass membrane protein</topology>
    </subcellularLocation>
</comment>
<dbReference type="InterPro" id="IPR014759">
    <property type="entry name" value="Helicase_SF3_ssRNA_vir"/>
</dbReference>
<dbReference type="Proteomes" id="UP000203952">
    <property type="component" value="Genome"/>
</dbReference>